<comment type="similarity">
    <text evidence="2 6">Belongs to the anelloviridae capsid protein family.</text>
</comment>
<keyword evidence="7" id="KW-0175">Coiled coil</keyword>
<comment type="function">
    <text evidence="6">Self-assembles to form an icosahedral capsid.</text>
</comment>
<evidence type="ECO:0000256" key="4">
    <source>
        <dbReference type="ARBA" id="ARBA00022561"/>
    </source>
</evidence>
<dbReference type="EMBL" id="MN165097">
    <property type="protein sequence ID" value="QJQ71587.1"/>
    <property type="molecule type" value="Genomic_DNA"/>
</dbReference>
<proteinExistence type="inferred from homology"/>
<evidence type="ECO:0000313" key="8">
    <source>
        <dbReference type="EMBL" id="QJQ71587.1"/>
    </source>
</evidence>
<dbReference type="Pfam" id="PF02956">
    <property type="entry name" value="TT_ORF1"/>
    <property type="match status" value="1"/>
</dbReference>
<dbReference type="GO" id="GO:0039615">
    <property type="term" value="C:T=1 icosahedral viral capsid"/>
    <property type="evidence" value="ECO:0007669"/>
    <property type="project" value="UniProtKB-UniRule"/>
</dbReference>
<evidence type="ECO:0000256" key="7">
    <source>
        <dbReference type="SAM" id="Coils"/>
    </source>
</evidence>
<evidence type="ECO:0000256" key="6">
    <source>
        <dbReference type="RuleBase" id="RU361230"/>
    </source>
</evidence>
<evidence type="ECO:0000256" key="1">
    <source>
        <dbReference type="ARBA" id="ARBA00004328"/>
    </source>
</evidence>
<reference evidence="8" key="1">
    <citation type="submission" date="2019-07" db="EMBL/GenBank/DDBJ databases">
        <title>Diverse anelloviruses in bone marrow specimens from hematologic patients.</title>
        <authorList>
            <person name="Wang X."/>
            <person name="Zhang W."/>
        </authorList>
    </citation>
    <scope>NUCLEOTIDE SEQUENCE</scope>
    <source>
        <strain evidence="8">Chzj0263</strain>
    </source>
</reference>
<keyword evidence="5 6" id="KW-0946">Virion</keyword>
<comment type="subcellular location">
    <subcellularLocation>
        <location evidence="1 6">Virion</location>
    </subcellularLocation>
</comment>
<feature type="coiled-coil region" evidence="7">
    <location>
        <begin position="644"/>
        <end position="671"/>
    </location>
</feature>
<evidence type="ECO:0000256" key="3">
    <source>
        <dbReference type="ARBA" id="ARBA00022431"/>
    </source>
</evidence>
<evidence type="ECO:0000256" key="2">
    <source>
        <dbReference type="ARBA" id="ARBA00006131"/>
    </source>
</evidence>
<name>A0A6M4DT92_9VIRU</name>
<accession>A0A6M4DT92</accession>
<organism evidence="8">
    <name type="scientific">TTV-like mini virus</name>
    <dbReference type="NCBI Taxonomy" id="93678"/>
    <lineage>
        <taxon>Viruses</taxon>
        <taxon>Monodnaviria</taxon>
        <taxon>Shotokuvirae</taxon>
        <taxon>Commensaviricota</taxon>
        <taxon>Cardeaviricetes</taxon>
        <taxon>Sanitavirales</taxon>
        <taxon>Anelloviridae</taxon>
        <taxon>Betatorquevirus</taxon>
    </lineage>
</organism>
<keyword evidence="4 6" id="KW-0167">Capsid protein</keyword>
<keyword evidence="3 6" id="KW-1140">T=1 icosahedral capsid protein</keyword>
<protein>
    <recommendedName>
        <fullName evidence="6">Capsid protein</fullName>
    </recommendedName>
</protein>
<evidence type="ECO:0000256" key="5">
    <source>
        <dbReference type="ARBA" id="ARBA00022844"/>
    </source>
</evidence>
<dbReference type="InterPro" id="IPR004219">
    <property type="entry name" value="TTvirus_Unk"/>
</dbReference>
<sequence>MSRHLETLSSHFIKTRKPTMPPFNYYRRRYFYRPRRYRRRWPRTWRPRPLIRRRFRRRRWVRRRRFLKYKKRKLKNIKLTQWQPDNIRKCHIKGQICLLTCGQGRINNNFTLTAESYVPTGEPGGGGWSIMQITLRALYDEYQHYRNWWTVSNCGLPLTRYCGVTVKFYKSNDTDYIVTVQNTGPFEVTRDLYLNTQPSRHMMNKRSFIVPKLNPNKKKRPYIKKRFRPPAILTNKWYFSQDLLNTPLILFTVSSCSLDQMYAPNDQISTNITFLSLNTDMFQNPHWETEENVPYYPKVTGTQNTGLYTFGNGGDPNTLDNWKKIWPLYNTKKWVQKGPRANITNYEEQTKQNNWGNPFTYTAAHEEIPIYYGIAPKNEGEFKTKPNILPITGIYQECRYNPFKDKGTGNKVYIKSTNTSQGSFTSLPTDTRLLITDFPLWLVFWGWISWLEKSKPVHHLQEDYQLVFQSPYIYPPMKAYVPLDKYFTHHPGTNLTETDKQHWHPKLEFQTETLNKFAETGPAAPKINKQKQIQIHAFYDFYFKWGGCPAPMETICDPAEQEKFPNPNNILQDITIEDPETPKEHYIYKFDERHGLLTTTAAKRLKTDSEITKYFTEYGAKDPILQVFPPQKETQEKETKKKTQEELLQQLQLLRDHQHNLRERINRLTKRQKLFPMM</sequence>